<reference evidence="2" key="2">
    <citation type="submission" date="2021-08" db="EMBL/GenBank/DDBJ databases">
        <authorList>
            <person name="Gostincar C."/>
            <person name="Sun X."/>
            <person name="Song Z."/>
            <person name="Gunde-Cimerman N."/>
        </authorList>
    </citation>
    <scope>NUCLEOTIDE SEQUENCE</scope>
    <source>
        <strain evidence="2">EXF-8016</strain>
    </source>
</reference>
<feature type="region of interest" description="Disordered" evidence="1">
    <location>
        <begin position="1"/>
        <end position="68"/>
    </location>
</feature>
<feature type="region of interest" description="Disordered" evidence="1">
    <location>
        <begin position="95"/>
        <end position="115"/>
    </location>
</feature>
<gene>
    <name evidence="2" type="ORF">KCV03_g137</name>
</gene>
<feature type="compositionally biased region" description="Polar residues" evidence="1">
    <location>
        <begin position="20"/>
        <end position="36"/>
    </location>
</feature>
<feature type="compositionally biased region" description="Basic residues" evidence="1">
    <location>
        <begin position="54"/>
        <end position="67"/>
    </location>
</feature>
<name>A0A9P8GPV3_AURME</name>
<feature type="non-terminal residue" evidence="2">
    <location>
        <position position="198"/>
    </location>
</feature>
<feature type="compositionally biased region" description="Low complexity" evidence="1">
    <location>
        <begin position="37"/>
        <end position="49"/>
    </location>
</feature>
<accession>A0A9P8GPV3</accession>
<organism evidence="2 3">
    <name type="scientific">Aureobasidium melanogenum</name>
    <name type="common">Aureobasidium pullulans var. melanogenum</name>
    <dbReference type="NCBI Taxonomy" id="46634"/>
    <lineage>
        <taxon>Eukaryota</taxon>
        <taxon>Fungi</taxon>
        <taxon>Dikarya</taxon>
        <taxon>Ascomycota</taxon>
        <taxon>Pezizomycotina</taxon>
        <taxon>Dothideomycetes</taxon>
        <taxon>Dothideomycetidae</taxon>
        <taxon>Dothideales</taxon>
        <taxon>Saccotheciaceae</taxon>
        <taxon>Aureobasidium</taxon>
    </lineage>
</organism>
<dbReference type="EMBL" id="JAHFYH010000001">
    <property type="protein sequence ID" value="KAH0237872.1"/>
    <property type="molecule type" value="Genomic_DNA"/>
</dbReference>
<reference evidence="2" key="1">
    <citation type="journal article" date="2021" name="J Fungi (Basel)">
        <title>Virulence traits and population genomics of the black yeast Aureobasidium melanogenum.</title>
        <authorList>
            <person name="Cernosa A."/>
            <person name="Sun X."/>
            <person name="Gostincar C."/>
            <person name="Fang C."/>
            <person name="Gunde-Cimerman N."/>
            <person name="Song Z."/>
        </authorList>
    </citation>
    <scope>NUCLEOTIDE SEQUENCE</scope>
    <source>
        <strain evidence="2">EXF-8016</strain>
    </source>
</reference>
<feature type="compositionally biased region" description="Basic residues" evidence="1">
    <location>
        <begin position="95"/>
        <end position="105"/>
    </location>
</feature>
<protein>
    <submittedName>
        <fullName evidence="2">Uncharacterized protein</fullName>
    </submittedName>
</protein>
<proteinExistence type="predicted"/>
<dbReference type="Proteomes" id="UP000767238">
    <property type="component" value="Unassembled WGS sequence"/>
</dbReference>
<sequence length="198" mass="22295">MKALSGGNEIVSTEYEEGKSSQQPHPAQSSRNPIDQSKSSSKTNSISTSAWRSIQHKHKPTRRRSRGRQIIPFCIQSTADTLRRTRHILRVRRRSGRRNSLHRPHQPCLRYSSRGCPPRRRRGTRYIHSRIRNLWFTFADSIVCTAANVVFWTSVGAVAVRGATVVWPADGLAVYECVERADSAGGLEEHGRGPAVRV</sequence>
<evidence type="ECO:0000313" key="3">
    <source>
        <dbReference type="Proteomes" id="UP000767238"/>
    </source>
</evidence>
<evidence type="ECO:0000313" key="2">
    <source>
        <dbReference type="EMBL" id="KAH0237872.1"/>
    </source>
</evidence>
<comment type="caution">
    <text evidence="2">The sequence shown here is derived from an EMBL/GenBank/DDBJ whole genome shotgun (WGS) entry which is preliminary data.</text>
</comment>
<evidence type="ECO:0000256" key="1">
    <source>
        <dbReference type="SAM" id="MobiDB-lite"/>
    </source>
</evidence>
<dbReference type="AlphaFoldDB" id="A0A9P8GPV3"/>